<dbReference type="AlphaFoldDB" id="A0A9E6Q3D0"/>
<proteinExistence type="predicted"/>
<dbReference type="Gene3D" id="1.20.910.10">
    <property type="entry name" value="Heme oxygenase-like"/>
    <property type="match status" value="1"/>
</dbReference>
<protein>
    <submittedName>
        <fullName evidence="3">Iron-containing redox enzyme family protein</fullName>
    </submittedName>
</protein>
<dbReference type="RefSeq" id="WP_186661645.1">
    <property type="nucleotide sequence ID" value="NZ_CP077095.1"/>
</dbReference>
<keyword evidence="4" id="KW-1185">Reference proteome</keyword>
<dbReference type="KEGG" id="pxn:HU772_010585"/>
<dbReference type="GO" id="GO:0016491">
    <property type="term" value="F:oxidoreductase activity"/>
    <property type="evidence" value="ECO:0007669"/>
    <property type="project" value="UniProtKB-KW"/>
</dbReference>
<reference evidence="3 4" key="2">
    <citation type="journal article" date="2021" name="Microorganisms">
        <title>The Ever-Expanding Pseudomonas Genus: Description of 43 New Species and Partition of the Pseudomonas putida Group.</title>
        <authorList>
            <person name="Girard L."/>
            <person name="Lood C."/>
            <person name="Hofte M."/>
            <person name="Vandamme P."/>
            <person name="Rokni-Zadeh H."/>
            <person name="van Noort V."/>
            <person name="Lavigne R."/>
            <person name="De Mot R."/>
        </authorList>
    </citation>
    <scope>NUCLEOTIDE SEQUENCE [LARGE SCALE GENOMIC DNA]</scope>
    <source>
        <strain evidence="3 4">RW9S1A</strain>
    </source>
</reference>
<keyword evidence="1" id="KW-0560">Oxidoreductase</keyword>
<dbReference type="EMBL" id="CP077095">
    <property type="protein sequence ID" value="QXI40481.1"/>
    <property type="molecule type" value="Genomic_DNA"/>
</dbReference>
<dbReference type="InterPro" id="IPR016084">
    <property type="entry name" value="Haem_Oase-like_multi-hlx"/>
</dbReference>
<evidence type="ECO:0000313" key="3">
    <source>
        <dbReference type="EMBL" id="QXI40481.1"/>
    </source>
</evidence>
<sequence>MHTQSQRFRYPKLRPGVQHTQDGNNHHLDYRLQGVVLEDPQLPGLVELLEDLKHGSLSTDELYSKYAQSLDAPTIESLIIDLDKHYLLTEGRYPKPQGVLSGREFSRRLAATIAAFHRRQGDSPLYQRMHEQRVTRSQLIGFAIEYYHIVKQAPRVISPALAHNSSPEVYQGVKKLFLEEHDHESLLADALHAVGIDRDKLKQTAPLSTTFSIYASLGVFARQHLLSFISSLFLFEEPYPEFNQQFIAACERLDLPKAFWGPIIGHSNVNEAEGHGNITHDLLGYFPALSEEETRVTLVHVCSLLELMGKWDSQICTYYQDAVKLRLFS</sequence>
<reference evidence="3 4" key="1">
    <citation type="journal article" date="2020" name="Microorganisms">
        <title>Reliable Identification of Environmental Pseudomonas Isolates Using the rpoD Gene.</title>
        <authorList>
            <consortium name="The Broad Institute Genome Sequencing Platform"/>
            <person name="Girard L."/>
            <person name="Lood C."/>
            <person name="Rokni-Zadeh H."/>
            <person name="van Noort V."/>
            <person name="Lavigne R."/>
            <person name="De Mot R."/>
        </authorList>
    </citation>
    <scope>NUCLEOTIDE SEQUENCE [LARGE SCALE GENOMIC DNA]</scope>
    <source>
        <strain evidence="3 4">RW9S1A</strain>
    </source>
</reference>
<evidence type="ECO:0000256" key="2">
    <source>
        <dbReference type="SAM" id="MobiDB-lite"/>
    </source>
</evidence>
<dbReference type="Pfam" id="PF14518">
    <property type="entry name" value="Haem_oxygenas_2"/>
    <property type="match status" value="1"/>
</dbReference>
<gene>
    <name evidence="3" type="ORF">HU772_010585</name>
</gene>
<accession>A0A9E6Q3D0</accession>
<dbReference type="SUPFAM" id="SSF48613">
    <property type="entry name" value="Heme oxygenase-like"/>
    <property type="match status" value="1"/>
</dbReference>
<feature type="region of interest" description="Disordered" evidence="2">
    <location>
        <begin position="1"/>
        <end position="25"/>
    </location>
</feature>
<dbReference type="PANTHER" id="PTHR40279:SF3">
    <property type="entry name" value="4-AMINOBENZOATE SYNTHASE"/>
    <property type="match status" value="1"/>
</dbReference>
<organism evidence="3 4">
    <name type="scientific">Pseudomonas xantholysinigenes</name>
    <dbReference type="NCBI Taxonomy" id="2745490"/>
    <lineage>
        <taxon>Bacteria</taxon>
        <taxon>Pseudomonadati</taxon>
        <taxon>Pseudomonadota</taxon>
        <taxon>Gammaproteobacteria</taxon>
        <taxon>Pseudomonadales</taxon>
        <taxon>Pseudomonadaceae</taxon>
        <taxon>Pseudomonas</taxon>
    </lineage>
</organism>
<dbReference type="Proteomes" id="UP000633418">
    <property type="component" value="Chromosome"/>
</dbReference>
<dbReference type="InterPro" id="IPR039068">
    <property type="entry name" value="PqqC-like"/>
</dbReference>
<evidence type="ECO:0000313" key="4">
    <source>
        <dbReference type="Proteomes" id="UP000633418"/>
    </source>
</evidence>
<evidence type="ECO:0000256" key="1">
    <source>
        <dbReference type="ARBA" id="ARBA00023002"/>
    </source>
</evidence>
<dbReference type="PANTHER" id="PTHR40279">
    <property type="entry name" value="PQQC-LIKE PROTEIN"/>
    <property type="match status" value="1"/>
</dbReference>
<name>A0A9E6Q3D0_9PSED</name>